<dbReference type="Proteomes" id="UP001152484">
    <property type="component" value="Unassembled WGS sequence"/>
</dbReference>
<dbReference type="FunFam" id="3.30.160.60:FF:000100">
    <property type="entry name" value="Zinc finger 45-like"/>
    <property type="match status" value="1"/>
</dbReference>
<dbReference type="InterPro" id="IPR036236">
    <property type="entry name" value="Znf_C2H2_sf"/>
</dbReference>
<comment type="subcellular location">
    <subcellularLocation>
        <location evidence="1">Nucleus</location>
    </subcellularLocation>
</comment>
<keyword evidence="3" id="KW-0677">Repeat</keyword>
<sequence length="373" mass="43182">MEEVEQKRPVKFKDIRRYCCEFCGIFRSKKTLITSHILSHHQDELKSKGESEDSDENLPKVHTCEECGVSFRKYAYLKQHMRSHSLERPFTCPVDDCKSSYRRKDHLTRHLLQHKGKLFDCPVDGCGRKFSYNSNAKRHVLEMHDQCPASDDAETPKQQHVCTEVGCGKSFKYPSQLKKHEDSHVTLETVEAFCAEPGCLKHFTNQQCLKEHIQSSHQHIVCETCGTKQLKKNIKRHLRSHEAQHSYERIKCDFKDCEHTFATRSNLNQHVKAFHQSLKPFVCSISGCGARFSFKHVRDNHEKSGCHVCTEGDFVETDEQFRSRERGGRKRKLPVLETLMSKRVVPPRDTDPILEHGPEYLAWLLSAGSQDES</sequence>
<feature type="domain" description="C2H2-type" evidence="10">
    <location>
        <begin position="90"/>
        <end position="119"/>
    </location>
</feature>
<dbReference type="SUPFAM" id="SSF57667">
    <property type="entry name" value="beta-beta-alpha zinc fingers"/>
    <property type="match status" value="4"/>
</dbReference>
<dbReference type="GO" id="GO:0080084">
    <property type="term" value="F:5S rDNA binding"/>
    <property type="evidence" value="ECO:0007669"/>
    <property type="project" value="TreeGrafter"/>
</dbReference>
<keyword evidence="7" id="KW-0804">Transcription</keyword>
<keyword evidence="2" id="KW-0479">Metal-binding</keyword>
<dbReference type="PROSITE" id="PS50157">
    <property type="entry name" value="ZINC_FINGER_C2H2_2"/>
    <property type="match status" value="5"/>
</dbReference>
<dbReference type="GO" id="GO:0003700">
    <property type="term" value="F:DNA-binding transcription factor activity"/>
    <property type="evidence" value="ECO:0007669"/>
    <property type="project" value="TreeGrafter"/>
</dbReference>
<evidence type="ECO:0000256" key="5">
    <source>
        <dbReference type="ARBA" id="ARBA00022833"/>
    </source>
</evidence>
<organism evidence="11 12">
    <name type="scientific">Cuscuta europaea</name>
    <name type="common">European dodder</name>
    <dbReference type="NCBI Taxonomy" id="41803"/>
    <lineage>
        <taxon>Eukaryota</taxon>
        <taxon>Viridiplantae</taxon>
        <taxon>Streptophyta</taxon>
        <taxon>Embryophyta</taxon>
        <taxon>Tracheophyta</taxon>
        <taxon>Spermatophyta</taxon>
        <taxon>Magnoliopsida</taxon>
        <taxon>eudicotyledons</taxon>
        <taxon>Gunneridae</taxon>
        <taxon>Pentapetalae</taxon>
        <taxon>asterids</taxon>
        <taxon>lamiids</taxon>
        <taxon>Solanales</taxon>
        <taxon>Convolvulaceae</taxon>
        <taxon>Cuscuteae</taxon>
        <taxon>Cuscuta</taxon>
        <taxon>Cuscuta subgen. Cuscuta</taxon>
    </lineage>
</organism>
<dbReference type="PANTHER" id="PTHR46179:SF13">
    <property type="entry name" value="C2H2-TYPE DOMAIN-CONTAINING PROTEIN"/>
    <property type="match status" value="1"/>
</dbReference>
<feature type="domain" description="C2H2-type" evidence="10">
    <location>
        <begin position="160"/>
        <end position="189"/>
    </location>
</feature>
<gene>
    <name evidence="11" type="ORF">CEURO_LOCUS1861</name>
</gene>
<dbReference type="Gene3D" id="3.30.160.60">
    <property type="entry name" value="Classic Zinc Finger"/>
    <property type="match status" value="5"/>
</dbReference>
<protein>
    <recommendedName>
        <fullName evidence="10">C2H2-type domain-containing protein</fullName>
    </recommendedName>
</protein>
<dbReference type="Pfam" id="PF00096">
    <property type="entry name" value="zf-C2H2"/>
    <property type="match status" value="4"/>
</dbReference>
<evidence type="ECO:0000256" key="4">
    <source>
        <dbReference type="ARBA" id="ARBA00022771"/>
    </source>
</evidence>
<keyword evidence="5" id="KW-0862">Zinc</keyword>
<evidence type="ECO:0000256" key="3">
    <source>
        <dbReference type="ARBA" id="ARBA00022737"/>
    </source>
</evidence>
<evidence type="ECO:0000259" key="10">
    <source>
        <dbReference type="PROSITE" id="PS50157"/>
    </source>
</evidence>
<evidence type="ECO:0000256" key="1">
    <source>
        <dbReference type="ARBA" id="ARBA00004123"/>
    </source>
</evidence>
<dbReference type="GO" id="GO:0005730">
    <property type="term" value="C:nucleolus"/>
    <property type="evidence" value="ECO:0007669"/>
    <property type="project" value="TreeGrafter"/>
</dbReference>
<dbReference type="OrthoDB" id="427030at2759"/>
<feature type="domain" description="C2H2-type" evidence="10">
    <location>
        <begin position="62"/>
        <end position="89"/>
    </location>
</feature>
<dbReference type="GO" id="GO:0006357">
    <property type="term" value="P:regulation of transcription by RNA polymerase II"/>
    <property type="evidence" value="ECO:0007669"/>
    <property type="project" value="TreeGrafter"/>
</dbReference>
<evidence type="ECO:0000256" key="6">
    <source>
        <dbReference type="ARBA" id="ARBA00023015"/>
    </source>
</evidence>
<evidence type="ECO:0000313" key="11">
    <source>
        <dbReference type="EMBL" id="CAH9062173.1"/>
    </source>
</evidence>
<feature type="domain" description="C2H2-type" evidence="10">
    <location>
        <begin position="119"/>
        <end position="144"/>
    </location>
</feature>
<dbReference type="PANTHER" id="PTHR46179">
    <property type="entry name" value="ZINC FINGER PROTEIN"/>
    <property type="match status" value="1"/>
</dbReference>
<dbReference type="SMART" id="SM00355">
    <property type="entry name" value="ZnF_C2H2"/>
    <property type="match status" value="9"/>
</dbReference>
<dbReference type="EMBL" id="CAMAPE010000004">
    <property type="protein sequence ID" value="CAH9062173.1"/>
    <property type="molecule type" value="Genomic_DNA"/>
</dbReference>
<keyword evidence="4 9" id="KW-0863">Zinc-finger</keyword>
<feature type="domain" description="C2H2-type" evidence="10">
    <location>
        <begin position="250"/>
        <end position="280"/>
    </location>
</feature>
<keyword evidence="6" id="KW-0805">Transcription regulation</keyword>
<evidence type="ECO:0000313" key="12">
    <source>
        <dbReference type="Proteomes" id="UP001152484"/>
    </source>
</evidence>
<evidence type="ECO:0000256" key="9">
    <source>
        <dbReference type="PROSITE-ProRule" id="PRU00042"/>
    </source>
</evidence>
<keyword evidence="12" id="KW-1185">Reference proteome</keyword>
<dbReference type="AlphaFoldDB" id="A0A9P0YJV0"/>
<dbReference type="InterPro" id="IPR051061">
    <property type="entry name" value="Zinc_finger_trans_reg"/>
</dbReference>
<name>A0A9P0YJV0_CUSEU</name>
<accession>A0A9P0YJV0</accession>
<evidence type="ECO:0000256" key="7">
    <source>
        <dbReference type="ARBA" id="ARBA00023163"/>
    </source>
</evidence>
<dbReference type="GO" id="GO:0008270">
    <property type="term" value="F:zinc ion binding"/>
    <property type="evidence" value="ECO:0007669"/>
    <property type="project" value="UniProtKB-KW"/>
</dbReference>
<comment type="caution">
    <text evidence="11">The sequence shown here is derived from an EMBL/GenBank/DDBJ whole genome shotgun (WGS) entry which is preliminary data.</text>
</comment>
<dbReference type="PROSITE" id="PS00028">
    <property type="entry name" value="ZINC_FINGER_C2H2_1"/>
    <property type="match status" value="7"/>
</dbReference>
<evidence type="ECO:0000256" key="8">
    <source>
        <dbReference type="ARBA" id="ARBA00023242"/>
    </source>
</evidence>
<reference evidence="11" key="1">
    <citation type="submission" date="2022-07" db="EMBL/GenBank/DDBJ databases">
        <authorList>
            <person name="Macas J."/>
            <person name="Novak P."/>
            <person name="Neumann P."/>
        </authorList>
    </citation>
    <scope>NUCLEOTIDE SEQUENCE</scope>
</reference>
<proteinExistence type="predicted"/>
<keyword evidence="8" id="KW-0539">Nucleus</keyword>
<evidence type="ECO:0000256" key="2">
    <source>
        <dbReference type="ARBA" id="ARBA00022723"/>
    </source>
</evidence>
<dbReference type="InterPro" id="IPR013087">
    <property type="entry name" value="Znf_C2H2_type"/>
</dbReference>